<comment type="caution">
    <text evidence="3">The sequence shown here is derived from an EMBL/GenBank/DDBJ whole genome shotgun (WGS) entry which is preliminary data.</text>
</comment>
<reference evidence="3" key="2">
    <citation type="submission" date="2021-09" db="EMBL/GenBank/DDBJ databases">
        <authorList>
            <person name="Gilroy R."/>
        </authorList>
    </citation>
    <scope>NUCLEOTIDE SEQUENCE</scope>
    <source>
        <strain evidence="3">ChiGjej5B5-7349</strain>
    </source>
</reference>
<evidence type="ECO:0000256" key="2">
    <source>
        <dbReference type="SAM" id="MobiDB-lite"/>
    </source>
</evidence>
<dbReference type="AlphaFoldDB" id="A0A921MCJ7"/>
<evidence type="ECO:0000313" key="3">
    <source>
        <dbReference type="EMBL" id="HJG79366.1"/>
    </source>
</evidence>
<dbReference type="CDD" id="cd06558">
    <property type="entry name" value="crotonase-like"/>
    <property type="match status" value="1"/>
</dbReference>
<evidence type="ECO:0000313" key="4">
    <source>
        <dbReference type="Proteomes" id="UP000784435"/>
    </source>
</evidence>
<dbReference type="InterPro" id="IPR014748">
    <property type="entry name" value="Enoyl-CoA_hydra_C"/>
</dbReference>
<dbReference type="InterPro" id="IPR029045">
    <property type="entry name" value="ClpP/crotonase-like_dom_sf"/>
</dbReference>
<comment type="similarity">
    <text evidence="1">Belongs to the enoyl-CoA hydratase/isomerase family.</text>
</comment>
<dbReference type="InterPro" id="IPR051053">
    <property type="entry name" value="ECH/Chromodomain_protein"/>
</dbReference>
<name>A0A921MCJ7_9MICO</name>
<accession>A0A921MCJ7</accession>
<dbReference type="Pfam" id="PF00378">
    <property type="entry name" value="ECH_1"/>
    <property type="match status" value="2"/>
</dbReference>
<dbReference type="NCBIfam" id="NF006109">
    <property type="entry name" value="PRK08260.1"/>
    <property type="match status" value="1"/>
</dbReference>
<dbReference type="Gene3D" id="3.90.226.10">
    <property type="entry name" value="2-enoyl-CoA Hydratase, Chain A, domain 1"/>
    <property type="match status" value="1"/>
</dbReference>
<dbReference type="InterPro" id="IPR001753">
    <property type="entry name" value="Enoyl-CoA_hydra/iso"/>
</dbReference>
<dbReference type="Proteomes" id="UP000784435">
    <property type="component" value="Unassembled WGS sequence"/>
</dbReference>
<proteinExistence type="inferred from homology"/>
<evidence type="ECO:0000256" key="1">
    <source>
        <dbReference type="ARBA" id="ARBA00005254"/>
    </source>
</evidence>
<protein>
    <submittedName>
        <fullName evidence="3">Enoyl-CoA hydratase/isomerase family protein</fullName>
    </submittedName>
</protein>
<feature type="region of interest" description="Disordered" evidence="2">
    <location>
        <begin position="87"/>
        <end position="115"/>
    </location>
</feature>
<dbReference type="SUPFAM" id="SSF52096">
    <property type="entry name" value="ClpP/crotonase"/>
    <property type="match status" value="1"/>
</dbReference>
<dbReference type="GO" id="GO:0003824">
    <property type="term" value="F:catalytic activity"/>
    <property type="evidence" value="ECO:0007669"/>
    <property type="project" value="UniProtKB-ARBA"/>
</dbReference>
<sequence>MTADAGAPARDFQTVDYEVSERIATITIDNPPSRNGFNGTMRDDLIAAARRADEDDAVRAVILTGRGKFFCPGADLSGGGSTFDFKSSTHAEADGDGEAGGAGDTSGGRPTVDGFRRDGGGQVALAFASLRKPIISAINGAAVGIGATMTLPTDMRIASTDARFGFVFAHRGLVPEAASSWFLPRIVGITQALDWVYTGRVFDAEEAKAGGLVSRVVAPEELQETAREMALAIVDRASAVSLGASRQLLWSMLTASSPWEAHRQDSRLIFELGQQADAREGVESFLEKRPPQFPATVPADYPHFLPRFPDKDRIE</sequence>
<reference evidence="3" key="1">
    <citation type="journal article" date="2021" name="PeerJ">
        <title>Extensive microbial diversity within the chicken gut microbiome revealed by metagenomics and culture.</title>
        <authorList>
            <person name="Gilroy R."/>
            <person name="Ravi A."/>
            <person name="Getino M."/>
            <person name="Pursley I."/>
            <person name="Horton D.L."/>
            <person name="Alikhan N.F."/>
            <person name="Baker D."/>
            <person name="Gharbi K."/>
            <person name="Hall N."/>
            <person name="Watson M."/>
            <person name="Adriaenssens E.M."/>
            <person name="Foster-Nyarko E."/>
            <person name="Jarju S."/>
            <person name="Secka A."/>
            <person name="Antonio M."/>
            <person name="Oren A."/>
            <person name="Chaudhuri R.R."/>
            <person name="La Ragione R."/>
            <person name="Hildebrand F."/>
            <person name="Pallen M.J."/>
        </authorList>
    </citation>
    <scope>NUCLEOTIDE SEQUENCE</scope>
    <source>
        <strain evidence="3">ChiGjej5B5-7349</strain>
    </source>
</reference>
<organism evidence="3 4">
    <name type="scientific">Brevibacterium senegalense</name>
    <dbReference type="NCBI Taxonomy" id="1033736"/>
    <lineage>
        <taxon>Bacteria</taxon>
        <taxon>Bacillati</taxon>
        <taxon>Actinomycetota</taxon>
        <taxon>Actinomycetes</taxon>
        <taxon>Micrococcales</taxon>
        <taxon>Brevibacteriaceae</taxon>
        <taxon>Brevibacterium</taxon>
    </lineage>
</organism>
<dbReference type="Gene3D" id="1.10.12.10">
    <property type="entry name" value="Lyase 2-enoyl-coa Hydratase, Chain A, domain 2"/>
    <property type="match status" value="1"/>
</dbReference>
<dbReference type="EMBL" id="DYUK01000070">
    <property type="protein sequence ID" value="HJG79366.1"/>
    <property type="molecule type" value="Genomic_DNA"/>
</dbReference>
<dbReference type="PANTHER" id="PTHR43684:SF4">
    <property type="entry name" value="ENOYL-COA HYDRATASE_ISOMERASE FAMILY PROTEIN (AFU_ORTHOLOGUE AFUA_1G01890)"/>
    <property type="match status" value="1"/>
</dbReference>
<dbReference type="PANTHER" id="PTHR43684">
    <property type="match status" value="1"/>
</dbReference>
<gene>
    <name evidence="3" type="ORF">K8V08_03015</name>
</gene>